<dbReference type="Gene3D" id="1.20.120.520">
    <property type="entry name" value="nmb1532 protein domain like"/>
    <property type="match status" value="1"/>
</dbReference>
<gene>
    <name evidence="2" type="ORF">MNBD_GAMMA26-1711</name>
</gene>
<accession>A0A3B1B7T8</accession>
<dbReference type="Pfam" id="PF01814">
    <property type="entry name" value="Hemerythrin"/>
    <property type="match status" value="1"/>
</dbReference>
<sequence>MRKITETMTTDHKRCDEMFALAEEAVANADWEKAADLFKEFEDTIEHHFIMEETVLFPAYTVKTNLSSVTEALMNEHMQMRIMIFEAGENINCKEQEQFMGQADTLLTMMQQHNRKEESKLYTMADSAMRGEVDELLTQMGMA</sequence>
<evidence type="ECO:0000313" key="2">
    <source>
        <dbReference type="EMBL" id="VAX08064.1"/>
    </source>
</evidence>
<protein>
    <recommendedName>
        <fullName evidence="1">Hemerythrin-like domain-containing protein</fullName>
    </recommendedName>
</protein>
<feature type="domain" description="Hemerythrin-like" evidence="1">
    <location>
        <begin position="4"/>
        <end position="125"/>
    </location>
</feature>
<proteinExistence type="predicted"/>
<dbReference type="InterPro" id="IPR012312">
    <property type="entry name" value="Hemerythrin-like"/>
</dbReference>
<name>A0A3B1B7T8_9ZZZZ</name>
<organism evidence="2">
    <name type="scientific">hydrothermal vent metagenome</name>
    <dbReference type="NCBI Taxonomy" id="652676"/>
    <lineage>
        <taxon>unclassified sequences</taxon>
        <taxon>metagenomes</taxon>
        <taxon>ecological metagenomes</taxon>
    </lineage>
</organism>
<evidence type="ECO:0000259" key="1">
    <source>
        <dbReference type="Pfam" id="PF01814"/>
    </source>
</evidence>
<dbReference type="EMBL" id="UOFX01000034">
    <property type="protein sequence ID" value="VAX08064.1"/>
    <property type="molecule type" value="Genomic_DNA"/>
</dbReference>
<dbReference type="AlphaFoldDB" id="A0A3B1B7T8"/>
<reference evidence="2" key="1">
    <citation type="submission" date="2018-06" db="EMBL/GenBank/DDBJ databases">
        <authorList>
            <person name="Zhirakovskaya E."/>
        </authorList>
    </citation>
    <scope>NUCLEOTIDE SEQUENCE</scope>
</reference>